<organism evidence="5 6">
    <name type="scientific">Fodinicola feengrottensis</name>
    <dbReference type="NCBI Taxonomy" id="435914"/>
    <lineage>
        <taxon>Bacteria</taxon>
        <taxon>Bacillati</taxon>
        <taxon>Actinomycetota</taxon>
        <taxon>Actinomycetes</taxon>
        <taxon>Mycobacteriales</taxon>
        <taxon>Fodinicola</taxon>
    </lineage>
</organism>
<evidence type="ECO:0000313" key="5">
    <source>
        <dbReference type="EMBL" id="GAA1679713.1"/>
    </source>
</evidence>
<dbReference type="SMART" id="SM00866">
    <property type="entry name" value="UTRA"/>
    <property type="match status" value="1"/>
</dbReference>
<keyword evidence="3" id="KW-0804">Transcription</keyword>
<dbReference type="Pfam" id="PF07702">
    <property type="entry name" value="UTRA"/>
    <property type="match status" value="1"/>
</dbReference>
<keyword evidence="6" id="KW-1185">Reference proteome</keyword>
<dbReference type="PRINTS" id="PR00035">
    <property type="entry name" value="HTHGNTR"/>
</dbReference>
<comment type="caution">
    <text evidence="5">The sequence shown here is derived from an EMBL/GenBank/DDBJ whole genome shotgun (WGS) entry which is preliminary data.</text>
</comment>
<evidence type="ECO:0000313" key="6">
    <source>
        <dbReference type="Proteomes" id="UP001500618"/>
    </source>
</evidence>
<dbReference type="EMBL" id="BAAANY010000009">
    <property type="protein sequence ID" value="GAA1679713.1"/>
    <property type="molecule type" value="Genomic_DNA"/>
</dbReference>
<dbReference type="InterPro" id="IPR028978">
    <property type="entry name" value="Chorismate_lyase_/UTRA_dom_sf"/>
</dbReference>
<dbReference type="SMART" id="SM00345">
    <property type="entry name" value="HTH_GNTR"/>
    <property type="match status" value="1"/>
</dbReference>
<dbReference type="InterPro" id="IPR050679">
    <property type="entry name" value="Bact_HTH_transcr_reg"/>
</dbReference>
<dbReference type="InterPro" id="IPR011663">
    <property type="entry name" value="UTRA"/>
</dbReference>
<dbReference type="InterPro" id="IPR000524">
    <property type="entry name" value="Tscrpt_reg_HTH_GntR"/>
</dbReference>
<dbReference type="InterPro" id="IPR036390">
    <property type="entry name" value="WH_DNA-bd_sf"/>
</dbReference>
<dbReference type="Proteomes" id="UP001500618">
    <property type="component" value="Unassembled WGS sequence"/>
</dbReference>
<dbReference type="Gene3D" id="1.10.10.10">
    <property type="entry name" value="Winged helix-like DNA-binding domain superfamily/Winged helix DNA-binding domain"/>
    <property type="match status" value="1"/>
</dbReference>
<gene>
    <name evidence="5" type="ORF">GCM10009765_31160</name>
</gene>
<dbReference type="Gene3D" id="3.40.1410.10">
    <property type="entry name" value="Chorismate lyase-like"/>
    <property type="match status" value="1"/>
</dbReference>
<protein>
    <submittedName>
        <fullName evidence="5">GntR family transcriptional regulator</fullName>
    </submittedName>
</protein>
<evidence type="ECO:0000259" key="4">
    <source>
        <dbReference type="PROSITE" id="PS50949"/>
    </source>
</evidence>
<evidence type="ECO:0000256" key="3">
    <source>
        <dbReference type="ARBA" id="ARBA00023163"/>
    </source>
</evidence>
<dbReference type="InterPro" id="IPR036388">
    <property type="entry name" value="WH-like_DNA-bd_sf"/>
</dbReference>
<evidence type="ECO:0000256" key="1">
    <source>
        <dbReference type="ARBA" id="ARBA00023015"/>
    </source>
</evidence>
<dbReference type="PANTHER" id="PTHR44846">
    <property type="entry name" value="MANNOSYL-D-GLYCERATE TRANSPORT/METABOLISM SYSTEM REPRESSOR MNGR-RELATED"/>
    <property type="match status" value="1"/>
</dbReference>
<dbReference type="PROSITE" id="PS50949">
    <property type="entry name" value="HTH_GNTR"/>
    <property type="match status" value="1"/>
</dbReference>
<name>A0ABN2H0J8_9ACTN</name>
<dbReference type="Pfam" id="PF00392">
    <property type="entry name" value="GntR"/>
    <property type="match status" value="1"/>
</dbReference>
<keyword evidence="1" id="KW-0805">Transcription regulation</keyword>
<dbReference type="SUPFAM" id="SSF64288">
    <property type="entry name" value="Chorismate lyase-like"/>
    <property type="match status" value="1"/>
</dbReference>
<keyword evidence="2" id="KW-0238">DNA-binding</keyword>
<proteinExistence type="predicted"/>
<feature type="domain" description="HTH gntR-type" evidence="4">
    <location>
        <begin position="33"/>
        <end position="100"/>
    </location>
</feature>
<dbReference type="SUPFAM" id="SSF46785">
    <property type="entry name" value="Winged helix' DNA-binding domain"/>
    <property type="match status" value="1"/>
</dbReference>
<reference evidence="5 6" key="1">
    <citation type="journal article" date="2019" name="Int. J. Syst. Evol. Microbiol.">
        <title>The Global Catalogue of Microorganisms (GCM) 10K type strain sequencing project: providing services to taxonomists for standard genome sequencing and annotation.</title>
        <authorList>
            <consortium name="The Broad Institute Genomics Platform"/>
            <consortium name="The Broad Institute Genome Sequencing Center for Infectious Disease"/>
            <person name="Wu L."/>
            <person name="Ma J."/>
        </authorList>
    </citation>
    <scope>NUCLEOTIDE SEQUENCE [LARGE SCALE GENOMIC DNA]</scope>
    <source>
        <strain evidence="5 6">JCM 14718</strain>
    </source>
</reference>
<dbReference type="PANTHER" id="PTHR44846:SF1">
    <property type="entry name" value="MANNOSYL-D-GLYCERATE TRANSPORT_METABOLISM SYSTEM REPRESSOR MNGR-RELATED"/>
    <property type="match status" value="1"/>
</dbReference>
<sequence>MRKRCSVSDTGWVPRSRHQIDVDALRTKELAAGRPKGHQLREILEDLAGGLGPGGLMPSERVLAEYFAVSRTTVRQEIERMVADGLLFRRHGHGTLVAEPKPAHLDLLTSFSQDMRARGMVPGSVPLAVSVEPASSRLATRLQVAPASPVLHLVRLRTADRVPMAVEHTDVSVHRFPGIQALDWADRSLFATLEERWSVRPATSDAHIASVLPDAEQARALAVEPSQPCLLIDGVTRDTTGAVLESSRSLFRGDRYEVLARVGRN</sequence>
<accession>A0ABN2H0J8</accession>
<evidence type="ECO:0000256" key="2">
    <source>
        <dbReference type="ARBA" id="ARBA00023125"/>
    </source>
</evidence>